<dbReference type="AlphaFoldDB" id="A0A511XEB5"/>
<keyword evidence="4 7" id="KW-0812">Transmembrane</keyword>
<comment type="caution">
    <text evidence="10">The sequence shown here is derived from an EMBL/GenBank/DDBJ whole genome shotgun (WGS) entry which is preliminary data.</text>
</comment>
<dbReference type="InterPro" id="IPR027469">
    <property type="entry name" value="Cation_efflux_TMD_sf"/>
</dbReference>
<dbReference type="Gene3D" id="1.20.1510.10">
    <property type="entry name" value="Cation efflux protein transmembrane domain"/>
    <property type="match status" value="1"/>
</dbReference>
<organism evidence="10 11">
    <name type="scientific">Acetobacter nitrogenifigens DSM 23921 = NBRC 105050</name>
    <dbReference type="NCBI Taxonomy" id="1120919"/>
    <lineage>
        <taxon>Bacteria</taxon>
        <taxon>Pseudomonadati</taxon>
        <taxon>Pseudomonadota</taxon>
        <taxon>Alphaproteobacteria</taxon>
        <taxon>Acetobacterales</taxon>
        <taxon>Acetobacteraceae</taxon>
        <taxon>Acetobacter</taxon>
    </lineage>
</organism>
<evidence type="ECO:0000313" key="11">
    <source>
        <dbReference type="Proteomes" id="UP000321635"/>
    </source>
</evidence>
<dbReference type="SUPFAM" id="SSF160240">
    <property type="entry name" value="Cation efflux protein cytoplasmic domain-like"/>
    <property type="match status" value="1"/>
</dbReference>
<evidence type="ECO:0000313" key="10">
    <source>
        <dbReference type="EMBL" id="GEN61231.1"/>
    </source>
</evidence>
<dbReference type="Pfam" id="PF01545">
    <property type="entry name" value="Cation_efflux"/>
    <property type="match status" value="1"/>
</dbReference>
<reference evidence="10 11" key="1">
    <citation type="submission" date="2019-07" db="EMBL/GenBank/DDBJ databases">
        <title>Whole genome shotgun sequence of Acetobacter nitrogenifigens NBRC 105050.</title>
        <authorList>
            <person name="Hosoyama A."/>
            <person name="Uohara A."/>
            <person name="Ohji S."/>
            <person name="Ichikawa N."/>
        </authorList>
    </citation>
    <scope>NUCLEOTIDE SEQUENCE [LARGE SCALE GENOMIC DNA]</scope>
    <source>
        <strain evidence="10 11">NBRC 105050</strain>
    </source>
</reference>
<dbReference type="EMBL" id="BJYF01000029">
    <property type="protein sequence ID" value="GEN61231.1"/>
    <property type="molecule type" value="Genomic_DNA"/>
</dbReference>
<comment type="similarity">
    <text evidence="2">Belongs to the cation diffusion facilitator (CDF) transporter (TC 2.A.4) family.</text>
</comment>
<gene>
    <name evidence="10" type="ORF">ANI02nite_31150</name>
</gene>
<keyword evidence="5 7" id="KW-1133">Transmembrane helix</keyword>
<keyword evidence="3" id="KW-0813">Transport</keyword>
<evidence type="ECO:0000256" key="4">
    <source>
        <dbReference type="ARBA" id="ARBA00022692"/>
    </source>
</evidence>
<dbReference type="NCBIfam" id="TIGR01297">
    <property type="entry name" value="CDF"/>
    <property type="match status" value="1"/>
</dbReference>
<proteinExistence type="inferred from homology"/>
<dbReference type="RefSeq" id="WP_246789486.1">
    <property type="nucleotide sequence ID" value="NZ_AUBI01000017.1"/>
</dbReference>
<dbReference type="GO" id="GO:0015341">
    <property type="term" value="F:zinc efflux antiporter activity"/>
    <property type="evidence" value="ECO:0007669"/>
    <property type="project" value="TreeGrafter"/>
</dbReference>
<dbReference type="PANTHER" id="PTHR43840:SF15">
    <property type="entry name" value="MITOCHONDRIAL METAL TRANSPORTER 1-RELATED"/>
    <property type="match status" value="1"/>
</dbReference>
<evidence type="ECO:0000259" key="9">
    <source>
        <dbReference type="Pfam" id="PF16916"/>
    </source>
</evidence>
<dbReference type="STRING" id="1120919.GCA_000429165_03193"/>
<dbReference type="GO" id="GO:0015086">
    <property type="term" value="F:cadmium ion transmembrane transporter activity"/>
    <property type="evidence" value="ECO:0007669"/>
    <property type="project" value="TreeGrafter"/>
</dbReference>
<dbReference type="GO" id="GO:0005886">
    <property type="term" value="C:plasma membrane"/>
    <property type="evidence" value="ECO:0007669"/>
    <property type="project" value="TreeGrafter"/>
</dbReference>
<evidence type="ECO:0000256" key="7">
    <source>
        <dbReference type="SAM" id="Phobius"/>
    </source>
</evidence>
<feature type="transmembrane region" description="Helical" evidence="7">
    <location>
        <begin position="50"/>
        <end position="67"/>
    </location>
</feature>
<evidence type="ECO:0000256" key="3">
    <source>
        <dbReference type="ARBA" id="ARBA00022448"/>
    </source>
</evidence>
<evidence type="ECO:0000256" key="6">
    <source>
        <dbReference type="ARBA" id="ARBA00023136"/>
    </source>
</evidence>
<evidence type="ECO:0000256" key="2">
    <source>
        <dbReference type="ARBA" id="ARBA00008114"/>
    </source>
</evidence>
<evidence type="ECO:0000256" key="1">
    <source>
        <dbReference type="ARBA" id="ARBA00004141"/>
    </source>
</evidence>
<dbReference type="PANTHER" id="PTHR43840">
    <property type="entry name" value="MITOCHONDRIAL METAL TRANSPORTER 1-RELATED"/>
    <property type="match status" value="1"/>
</dbReference>
<dbReference type="GO" id="GO:0006882">
    <property type="term" value="P:intracellular zinc ion homeostasis"/>
    <property type="evidence" value="ECO:0007669"/>
    <property type="project" value="TreeGrafter"/>
</dbReference>
<keyword evidence="11" id="KW-1185">Reference proteome</keyword>
<keyword evidence="6 7" id="KW-0472">Membrane</keyword>
<feature type="transmembrane region" description="Helical" evidence="7">
    <location>
        <begin position="155"/>
        <end position="178"/>
    </location>
</feature>
<feature type="domain" description="Cation efflux protein transmembrane" evidence="8">
    <location>
        <begin position="21"/>
        <end position="214"/>
    </location>
</feature>
<feature type="domain" description="Cation efflux protein cytoplasmic" evidence="9">
    <location>
        <begin position="218"/>
        <end position="296"/>
    </location>
</feature>
<feature type="transmembrane region" description="Helical" evidence="7">
    <location>
        <begin position="17"/>
        <end position="38"/>
    </location>
</feature>
<dbReference type="InterPro" id="IPR027470">
    <property type="entry name" value="Cation_efflux_CTD"/>
</dbReference>
<accession>A0A511XEB5</accession>
<dbReference type="InterPro" id="IPR002524">
    <property type="entry name" value="Cation_efflux"/>
</dbReference>
<feature type="transmembrane region" description="Helical" evidence="7">
    <location>
        <begin position="87"/>
        <end position="105"/>
    </location>
</feature>
<protein>
    <submittedName>
        <fullName evidence="10">Cadmium transporter</fullName>
    </submittedName>
</protein>
<dbReference type="Gene3D" id="3.30.70.1350">
    <property type="entry name" value="Cation efflux protein, cytoplasmic domain"/>
    <property type="match status" value="1"/>
</dbReference>
<dbReference type="GO" id="GO:0015093">
    <property type="term" value="F:ferrous iron transmembrane transporter activity"/>
    <property type="evidence" value="ECO:0007669"/>
    <property type="project" value="TreeGrafter"/>
</dbReference>
<evidence type="ECO:0000256" key="5">
    <source>
        <dbReference type="ARBA" id="ARBA00022989"/>
    </source>
</evidence>
<comment type="subcellular location">
    <subcellularLocation>
        <location evidence="1">Membrane</location>
        <topology evidence="1">Multi-pass membrane protein</topology>
    </subcellularLocation>
</comment>
<name>A0A511XEB5_9PROT</name>
<dbReference type="InterPro" id="IPR058533">
    <property type="entry name" value="Cation_efflux_TM"/>
</dbReference>
<feature type="transmembrane region" description="Helical" evidence="7">
    <location>
        <begin position="125"/>
        <end position="143"/>
    </location>
</feature>
<evidence type="ECO:0000259" key="8">
    <source>
        <dbReference type="Pfam" id="PF01545"/>
    </source>
</evidence>
<dbReference type="Proteomes" id="UP000321635">
    <property type="component" value="Unassembled WGS sequence"/>
</dbReference>
<sequence length="312" mass="33109">MMNAAPIGDAPKPDRKFALAWASFAVSIAAFGLKYAAWVNTGSVALKADALETIINVVAAAAALWAIRVAERPADDNHTYGHYKAEYLSAIVESALVLVTAYAIGKTAVEGFLRPHPETAPWIGVGLNGVATLLNLAWGLTLLRKGRAERSPALIAGGHHVISDVWTGCGLIAGLSLIPLTGWVWLDPALAALVALNVLRVGWEMLRQSVSGLMDEAPDSATLTKLREVIAETATGALEAHDIRIRTVGAITFIEFHLVVPGSMTVGVVHEICDRIEAGLRRAIGRALINIHVEPETKAKHTGILLTSPPVV</sequence>
<dbReference type="Pfam" id="PF16916">
    <property type="entry name" value="ZT_dimer"/>
    <property type="match status" value="1"/>
</dbReference>
<dbReference type="InterPro" id="IPR036837">
    <property type="entry name" value="Cation_efflux_CTD_sf"/>
</dbReference>
<dbReference type="InterPro" id="IPR050291">
    <property type="entry name" value="CDF_Transporter"/>
</dbReference>
<dbReference type="SUPFAM" id="SSF161111">
    <property type="entry name" value="Cation efflux protein transmembrane domain-like"/>
    <property type="match status" value="1"/>
</dbReference>